<evidence type="ECO:0000313" key="1">
    <source>
        <dbReference type="EMBL" id="ATS93152.1"/>
    </source>
</evidence>
<evidence type="ECO:0000313" key="2">
    <source>
        <dbReference type="Proteomes" id="UP000240586"/>
    </source>
</evidence>
<dbReference type="Proteomes" id="UP000240586">
    <property type="component" value="Segment"/>
</dbReference>
<accession>A0A2D2W4W9</accession>
<name>A0A2D2W4W9_9CAUD</name>
<reference evidence="1 2" key="1">
    <citation type="submission" date="2017-09" db="EMBL/GenBank/DDBJ databases">
        <authorList>
            <person name="Choi Z."/>
            <person name="Grubb S."/>
            <person name="Kuchan S."/>
            <person name="Pennathur K."/>
            <person name="Roskowski K."/>
            <person name="Garlena R.A."/>
            <person name="Russell D.A."/>
            <person name="Pope W.H."/>
            <person name="Jacobs-Sera D."/>
            <person name="Hatfull G.F."/>
        </authorList>
    </citation>
    <scope>NUCLEOTIDE SEQUENCE [LARGE SCALE GENOMIC DNA]</scope>
</reference>
<keyword evidence="2" id="KW-1185">Reference proteome</keyword>
<proteinExistence type="predicted"/>
<protein>
    <submittedName>
        <fullName evidence="1">Uncharacterized protein</fullName>
    </submittedName>
</protein>
<organism evidence="1 2">
    <name type="scientific">Gordonia phage Patio</name>
    <dbReference type="NCBI Taxonomy" id="2041515"/>
    <lineage>
        <taxon>Viruses</taxon>
        <taxon>Duplodnaviria</taxon>
        <taxon>Heunggongvirae</taxon>
        <taxon>Uroviricota</taxon>
        <taxon>Caudoviricetes</taxon>
        <taxon>Zierdtviridae</taxon>
        <taxon>Emilbogenvirinae</taxon>
        <taxon>Skysandvirus</taxon>
        <taxon>Skysandvirus patio</taxon>
    </lineage>
</organism>
<gene>
    <name evidence="1" type="ORF">SEA_PATIO_71</name>
</gene>
<sequence>MNRAERRAAARCKHKRTRLLYKEIRPVTVQGVPSGTRKFGNRECLDCGRINPVPVVMT</sequence>
<dbReference type="EMBL" id="MF919542">
    <property type="protein sequence ID" value="ATS93152.1"/>
    <property type="molecule type" value="Genomic_DNA"/>
</dbReference>